<accession>A0A368BWC8</accession>
<dbReference type="NCBIfam" id="TIGR00194">
    <property type="entry name" value="uvrC"/>
    <property type="match status" value="1"/>
</dbReference>
<comment type="subunit">
    <text evidence="8">Interacts with UvrB in an incision complex.</text>
</comment>
<evidence type="ECO:0000256" key="8">
    <source>
        <dbReference type="HAMAP-Rule" id="MF_00203"/>
    </source>
</evidence>
<dbReference type="SMART" id="SM00465">
    <property type="entry name" value="GIYc"/>
    <property type="match status" value="1"/>
</dbReference>
<dbReference type="EMBL" id="QOPE01000015">
    <property type="protein sequence ID" value="RCL41122.1"/>
    <property type="molecule type" value="Genomic_DNA"/>
</dbReference>
<evidence type="ECO:0000256" key="5">
    <source>
        <dbReference type="ARBA" id="ARBA00022881"/>
    </source>
</evidence>
<dbReference type="Gene3D" id="3.30.420.340">
    <property type="entry name" value="UvrC, RNAse H endonuclease domain"/>
    <property type="match status" value="1"/>
</dbReference>
<evidence type="ECO:0000313" key="12">
    <source>
        <dbReference type="Proteomes" id="UP000253307"/>
    </source>
</evidence>
<keyword evidence="5 8" id="KW-0267">Excision nuclease</keyword>
<dbReference type="PROSITE" id="PS50165">
    <property type="entry name" value="UVRC"/>
    <property type="match status" value="1"/>
</dbReference>
<evidence type="ECO:0000259" key="9">
    <source>
        <dbReference type="PROSITE" id="PS50164"/>
    </source>
</evidence>
<dbReference type="InterPro" id="IPR004791">
    <property type="entry name" value="UvrC"/>
</dbReference>
<reference evidence="11 12" key="1">
    <citation type="journal article" date="2018" name="Microbiome">
        <title>Fine metagenomic profile of the Mediterranean stratified and mixed water columns revealed by assembly and recruitment.</title>
        <authorList>
            <person name="Haro-Moreno J.M."/>
            <person name="Lopez-Perez M."/>
            <person name="De La Torre J.R."/>
            <person name="Picazo A."/>
            <person name="Camacho A."/>
            <person name="Rodriguez-Valera F."/>
        </authorList>
    </citation>
    <scope>NUCLEOTIDE SEQUENCE [LARGE SCALE GENOMIC DNA]</scope>
    <source>
        <strain evidence="11">MED-G82</strain>
    </source>
</reference>
<proteinExistence type="inferred from homology"/>
<dbReference type="InterPro" id="IPR047296">
    <property type="entry name" value="GIY-YIG_UvrC_Cho"/>
</dbReference>
<dbReference type="InterPro" id="IPR010994">
    <property type="entry name" value="RuvA_2-like"/>
</dbReference>
<comment type="subcellular location">
    <subcellularLocation>
        <location evidence="8">Cytoplasm</location>
    </subcellularLocation>
</comment>
<dbReference type="HAMAP" id="MF_00203">
    <property type="entry name" value="UvrC"/>
    <property type="match status" value="1"/>
</dbReference>
<dbReference type="GO" id="GO:0009381">
    <property type="term" value="F:excinuclease ABC activity"/>
    <property type="evidence" value="ECO:0007669"/>
    <property type="project" value="UniProtKB-UniRule"/>
</dbReference>
<dbReference type="SUPFAM" id="SSF82771">
    <property type="entry name" value="GIY-YIG endonuclease"/>
    <property type="match status" value="1"/>
</dbReference>
<dbReference type="InterPro" id="IPR001162">
    <property type="entry name" value="UvrC_RNase_H_dom"/>
</dbReference>
<dbReference type="GO" id="GO:0009380">
    <property type="term" value="C:excinuclease repair complex"/>
    <property type="evidence" value="ECO:0007669"/>
    <property type="project" value="InterPro"/>
</dbReference>
<dbReference type="SUPFAM" id="SSF47781">
    <property type="entry name" value="RuvA domain 2-like"/>
    <property type="match status" value="1"/>
</dbReference>
<gene>
    <name evidence="8" type="primary">uvrC</name>
    <name evidence="11" type="ORF">DBW96_02495</name>
</gene>
<dbReference type="GO" id="GO:0006289">
    <property type="term" value="P:nucleotide-excision repair"/>
    <property type="evidence" value="ECO:0007669"/>
    <property type="project" value="UniProtKB-UniRule"/>
</dbReference>
<dbReference type="FunFam" id="3.40.1440.10:FF:000001">
    <property type="entry name" value="UvrABC system protein C"/>
    <property type="match status" value="1"/>
</dbReference>
<keyword evidence="6 8" id="KW-0234">DNA repair</keyword>
<dbReference type="InterPro" id="IPR035901">
    <property type="entry name" value="GIY-YIG_endonuc_sf"/>
</dbReference>
<feature type="domain" description="UvrC family homology region profile" evidence="10">
    <location>
        <begin position="261"/>
        <end position="466"/>
    </location>
</feature>
<dbReference type="SUPFAM" id="SSF46600">
    <property type="entry name" value="C-terminal UvrC-binding domain of UvrB"/>
    <property type="match status" value="1"/>
</dbReference>
<comment type="similarity">
    <text evidence="8">Belongs to the UvrC family.</text>
</comment>
<organism evidence="11 12">
    <name type="scientific">SAR86 cluster bacterium</name>
    <dbReference type="NCBI Taxonomy" id="2030880"/>
    <lineage>
        <taxon>Bacteria</taxon>
        <taxon>Pseudomonadati</taxon>
        <taxon>Pseudomonadota</taxon>
        <taxon>Gammaproteobacteria</taxon>
        <taxon>SAR86 cluster</taxon>
    </lineage>
</organism>
<evidence type="ECO:0000256" key="7">
    <source>
        <dbReference type="ARBA" id="ARBA00023236"/>
    </source>
</evidence>
<name>A0A368BWC8_9GAMM</name>
<keyword evidence="7 8" id="KW-0742">SOS response</keyword>
<dbReference type="Pfam" id="PF14520">
    <property type="entry name" value="HHH_5"/>
    <property type="match status" value="1"/>
</dbReference>
<keyword evidence="4" id="KW-0378">Hydrolase</keyword>
<dbReference type="InterPro" id="IPR036876">
    <property type="entry name" value="UVR_dom_sf"/>
</dbReference>
<dbReference type="Gene3D" id="1.10.150.20">
    <property type="entry name" value="5' to 3' exonuclease, C-terminal subdomain"/>
    <property type="match status" value="1"/>
</dbReference>
<evidence type="ECO:0000256" key="6">
    <source>
        <dbReference type="ARBA" id="ARBA00023204"/>
    </source>
</evidence>
<dbReference type="AlphaFoldDB" id="A0A368BWC8"/>
<comment type="caution">
    <text evidence="11">The sequence shown here is derived from an EMBL/GenBank/DDBJ whole genome shotgun (WGS) entry which is preliminary data.</text>
</comment>
<feature type="domain" description="GIY-YIG" evidence="9">
    <location>
        <begin position="10"/>
        <end position="87"/>
    </location>
</feature>
<evidence type="ECO:0000313" key="11">
    <source>
        <dbReference type="EMBL" id="RCL41122.1"/>
    </source>
</evidence>
<evidence type="ECO:0000256" key="4">
    <source>
        <dbReference type="ARBA" id="ARBA00022801"/>
    </source>
</evidence>
<dbReference type="PANTHER" id="PTHR30562">
    <property type="entry name" value="UVRC/OXIDOREDUCTASE"/>
    <property type="match status" value="1"/>
</dbReference>
<dbReference type="InterPro" id="IPR050066">
    <property type="entry name" value="UvrABC_protein_C"/>
</dbReference>
<dbReference type="GO" id="GO:0005737">
    <property type="term" value="C:cytoplasm"/>
    <property type="evidence" value="ECO:0007669"/>
    <property type="project" value="UniProtKB-SubCell"/>
</dbReference>
<keyword evidence="3 8" id="KW-0228">DNA excision</keyword>
<evidence type="ECO:0000256" key="1">
    <source>
        <dbReference type="ARBA" id="ARBA00022490"/>
    </source>
</evidence>
<dbReference type="GO" id="GO:0003677">
    <property type="term" value="F:DNA binding"/>
    <property type="evidence" value="ECO:0007669"/>
    <property type="project" value="UniProtKB-UniRule"/>
</dbReference>
<dbReference type="PROSITE" id="PS50164">
    <property type="entry name" value="GIY_YIG"/>
    <property type="match status" value="1"/>
</dbReference>
<keyword evidence="2 8" id="KW-0227">DNA damage</keyword>
<protein>
    <recommendedName>
        <fullName evidence="8">UvrABC system protein C</fullName>
        <shortName evidence="8">Protein UvrC</shortName>
    </recommendedName>
    <alternativeName>
        <fullName evidence="8">Excinuclease ABC subunit C</fullName>
    </alternativeName>
</protein>
<dbReference type="Proteomes" id="UP000253307">
    <property type="component" value="Unassembled WGS sequence"/>
</dbReference>
<dbReference type="Gene3D" id="3.40.1440.10">
    <property type="entry name" value="GIY-YIG endonuclease"/>
    <property type="match status" value="1"/>
</dbReference>
<dbReference type="PANTHER" id="PTHR30562:SF10">
    <property type="entry name" value="EXCINUCLEASE CHO"/>
    <property type="match status" value="1"/>
</dbReference>
<evidence type="ECO:0000259" key="10">
    <source>
        <dbReference type="PROSITE" id="PS50165"/>
    </source>
</evidence>
<evidence type="ECO:0000256" key="3">
    <source>
        <dbReference type="ARBA" id="ARBA00022769"/>
    </source>
</evidence>
<dbReference type="InterPro" id="IPR000305">
    <property type="entry name" value="GIY-YIG_endonuc"/>
</dbReference>
<dbReference type="Pfam" id="PF08459">
    <property type="entry name" value="UvrC_RNaseH_dom"/>
    <property type="match status" value="1"/>
</dbReference>
<dbReference type="CDD" id="cd10434">
    <property type="entry name" value="GIY-YIG_UvrC_Cho"/>
    <property type="match status" value="1"/>
</dbReference>
<keyword evidence="1 8" id="KW-0963">Cytoplasm</keyword>
<dbReference type="InterPro" id="IPR038476">
    <property type="entry name" value="UvrC_RNase_H_dom_sf"/>
</dbReference>
<dbReference type="Pfam" id="PF01541">
    <property type="entry name" value="GIY-YIG"/>
    <property type="match status" value="1"/>
</dbReference>
<evidence type="ECO:0000256" key="2">
    <source>
        <dbReference type="ARBA" id="ARBA00022763"/>
    </source>
</evidence>
<sequence>MIEDLSHVPNKPGVYQFFDKSKIIYIGKAKDLNKRVRSYFTPAIKDRKTEQIKKQAIKVETFATHSETEALILEQQLIKEYKPKFNILLRDDKTYPFIYFSDKHDFPQIQLKRSKQATNENFFGPYTNARLVRNQIKELQKVFKIRNCSNSTFSNRSRPCIEFQMKRCSAPCVKLISKSDYAEDILSAKRYLTSEKKHVKKMLKEKMHRHSEQLQFEEADRYKKRLESIISLEDETSINIHPLDIDIWHGSFEDKTGLAKISVRDGRVRSTKTYLINSDLSSEIDSVFRRALFHNYSNKNQIPSKILIANKILERELLQEALEKIYKTSVNVLIKAPKGSKSFLDLAKLNSKQTLINSENREPAMKQAFDELIQKFNLDITNPTLDCIDISHHSGTNPKAGIVRLSIKGLDKKLYRAYDIPKELGGNDIGSITFAINKRLEKKEENPSIILVDGGKAQLNAIVRLMKNRDVLVLAIEKGSKRKLLTESVYSMDGQESIKTNSKLFSLLTKARDEAHRFAIKANRIAKLKNVRNSFLDSISGLGPKTKQRLFERFKSINVILNATEYDLISVKGVSKVIAKEIIKLKKR</sequence>
<comment type="function">
    <text evidence="8">The UvrABC repair system catalyzes the recognition and processing of DNA lesions. UvrC both incises the 5' and 3' sides of the lesion. The N-terminal half is responsible for the 3' incision and the C-terminal half is responsible for the 5' incision.</text>
</comment>
<dbReference type="Pfam" id="PF22920">
    <property type="entry name" value="UvrC_RNaseH"/>
    <property type="match status" value="1"/>
</dbReference>
<dbReference type="GO" id="GO:0009432">
    <property type="term" value="P:SOS response"/>
    <property type="evidence" value="ECO:0007669"/>
    <property type="project" value="UniProtKB-UniRule"/>
</dbReference>